<organism evidence="1 2">
    <name type="scientific">Vibrio tapetis subsp. tapetis</name>
    <dbReference type="NCBI Taxonomy" id="1671868"/>
    <lineage>
        <taxon>Bacteria</taxon>
        <taxon>Pseudomonadati</taxon>
        <taxon>Pseudomonadota</taxon>
        <taxon>Gammaproteobacteria</taxon>
        <taxon>Vibrionales</taxon>
        <taxon>Vibrionaceae</taxon>
        <taxon>Vibrio</taxon>
    </lineage>
</organism>
<gene>
    <name evidence="1" type="ORF">VTAP4600_A2568</name>
</gene>
<dbReference type="OrthoDB" id="1492425at2"/>
<dbReference type="KEGG" id="vta:A2568"/>
<dbReference type="AlphaFoldDB" id="A0A2N8ZF69"/>
<protein>
    <submittedName>
        <fullName evidence="1">Uncharacterized protein</fullName>
    </submittedName>
</protein>
<accession>A0A2N8ZF69</accession>
<evidence type="ECO:0000313" key="1">
    <source>
        <dbReference type="EMBL" id="SON50541.1"/>
    </source>
</evidence>
<name>A0A2N8ZF69_9VIBR</name>
<dbReference type="EMBL" id="LT960611">
    <property type="protein sequence ID" value="SON50541.1"/>
    <property type="molecule type" value="Genomic_DNA"/>
</dbReference>
<evidence type="ECO:0000313" key="2">
    <source>
        <dbReference type="Proteomes" id="UP000235828"/>
    </source>
</evidence>
<proteinExistence type="predicted"/>
<keyword evidence="2" id="KW-1185">Reference proteome</keyword>
<sequence length="313" mass="36157">MHYYMYYKDELDLSDDWARWDLFISAFNLSDRLSTVFDKVEADIKCWLVFPEYGFEASELPTDSSIITVERGSEAQQLLPIIKQLSIKEYKTRRICIDATGFMRAQLLFLLAYFKKHGFQEVDVLYCEPGHYSKKENTKFSEGSLYETRQVIGYQGSSSQTQKKDLLIVSCGYDSQLISNVCQQYENSVIVPLLGFPSLRADMYQESILRTIAVEELFGSTDLREPIFTPASDPFETANAISTYIRENDCLDKYEHIYLCPLSTKPQVLGMGLVFLTEYDGKNVSVLYPFSEKYAKETSQGMSKIWKYTFEFI</sequence>
<dbReference type="Proteomes" id="UP000235828">
    <property type="component" value="Chromosome A"/>
</dbReference>
<reference evidence="1 2" key="1">
    <citation type="submission" date="2017-10" db="EMBL/GenBank/DDBJ databases">
        <authorList>
            <person name="Banno H."/>
            <person name="Chua N.-H."/>
        </authorList>
    </citation>
    <scope>NUCLEOTIDE SEQUENCE [LARGE SCALE GENOMIC DNA]</scope>
    <source>
        <strain evidence="1">Vibrio tapetis CECT4600</strain>
    </source>
</reference>
<dbReference type="RefSeq" id="WP_102523009.1">
    <property type="nucleotide sequence ID" value="NZ_LT960611.1"/>
</dbReference>